<proteinExistence type="predicted"/>
<evidence type="ECO:0000313" key="1">
    <source>
        <dbReference type="EMBL" id="PYI07142.1"/>
    </source>
</evidence>
<organism evidence="1 2">
    <name type="scientific">Aspergillus sclerotiicarbonarius (strain CBS 121057 / IBT 28362)</name>
    <dbReference type="NCBI Taxonomy" id="1448318"/>
    <lineage>
        <taxon>Eukaryota</taxon>
        <taxon>Fungi</taxon>
        <taxon>Dikarya</taxon>
        <taxon>Ascomycota</taxon>
        <taxon>Pezizomycotina</taxon>
        <taxon>Eurotiomycetes</taxon>
        <taxon>Eurotiomycetidae</taxon>
        <taxon>Eurotiales</taxon>
        <taxon>Aspergillaceae</taxon>
        <taxon>Aspergillus</taxon>
        <taxon>Aspergillus subgen. Circumdati</taxon>
    </lineage>
</organism>
<dbReference type="AlphaFoldDB" id="A0A319EAH9"/>
<dbReference type="EMBL" id="KZ826344">
    <property type="protein sequence ID" value="PYI07142.1"/>
    <property type="molecule type" value="Genomic_DNA"/>
</dbReference>
<dbReference type="Proteomes" id="UP000248423">
    <property type="component" value="Unassembled WGS sequence"/>
</dbReference>
<gene>
    <name evidence="1" type="ORF">BO78DRAFT_104737</name>
</gene>
<reference evidence="1 2" key="1">
    <citation type="submission" date="2018-02" db="EMBL/GenBank/DDBJ databases">
        <title>The genomes of Aspergillus section Nigri reveals drivers in fungal speciation.</title>
        <authorList>
            <consortium name="DOE Joint Genome Institute"/>
            <person name="Vesth T.C."/>
            <person name="Nybo J."/>
            <person name="Theobald S."/>
            <person name="Brandl J."/>
            <person name="Frisvad J.C."/>
            <person name="Nielsen K.F."/>
            <person name="Lyhne E.K."/>
            <person name="Kogle M.E."/>
            <person name="Kuo A."/>
            <person name="Riley R."/>
            <person name="Clum A."/>
            <person name="Nolan M."/>
            <person name="Lipzen A."/>
            <person name="Salamov A."/>
            <person name="Henrissat B."/>
            <person name="Wiebenga A."/>
            <person name="De vries R.P."/>
            <person name="Grigoriev I.V."/>
            <person name="Mortensen U.H."/>
            <person name="Andersen M.R."/>
            <person name="Baker S.E."/>
        </authorList>
    </citation>
    <scope>NUCLEOTIDE SEQUENCE [LARGE SCALE GENOMIC DNA]</scope>
    <source>
        <strain evidence="1 2">CBS 121057</strain>
    </source>
</reference>
<accession>A0A319EAH9</accession>
<keyword evidence="2" id="KW-1185">Reference proteome</keyword>
<protein>
    <submittedName>
        <fullName evidence="1">Uncharacterized protein</fullName>
    </submittedName>
</protein>
<evidence type="ECO:0000313" key="2">
    <source>
        <dbReference type="Proteomes" id="UP000248423"/>
    </source>
</evidence>
<name>A0A319EAH9_ASPSB</name>
<dbReference type="VEuPathDB" id="FungiDB:BO78DRAFT_104737"/>
<sequence length="96" mass="10971">MNRGPGRKEHRLSSDEISVNTLSCASCLTVLKLSRRWSTCDSSNQGVWISCKQTGMKFYVNLYAPQQGSLAKSTKRRPKKIYMKSTIKCQTRKYMS</sequence>